<dbReference type="PANTHER" id="PTHR36154:SF1">
    <property type="entry name" value="DNA-BINDING TRANSCRIPTIONAL ACTIVATOR ALPA"/>
    <property type="match status" value="1"/>
</dbReference>
<dbReference type="EMBL" id="JBHSNF010000001">
    <property type="protein sequence ID" value="MFC5525734.1"/>
    <property type="molecule type" value="Genomic_DNA"/>
</dbReference>
<dbReference type="RefSeq" id="WP_377319103.1">
    <property type="nucleotide sequence ID" value="NZ_JBHSNF010000001.1"/>
</dbReference>
<dbReference type="PANTHER" id="PTHR36154">
    <property type="entry name" value="DNA-BINDING TRANSCRIPTIONAL ACTIVATOR ALPA"/>
    <property type="match status" value="1"/>
</dbReference>
<accession>A0ABW0QLA5</accession>
<reference evidence="2" key="1">
    <citation type="journal article" date="2019" name="Int. J. Syst. Evol. Microbiol.">
        <title>The Global Catalogue of Microorganisms (GCM) 10K type strain sequencing project: providing services to taxonomists for standard genome sequencing and annotation.</title>
        <authorList>
            <consortium name="The Broad Institute Genomics Platform"/>
            <consortium name="The Broad Institute Genome Sequencing Center for Infectious Disease"/>
            <person name="Wu L."/>
            <person name="Ma J."/>
        </authorList>
    </citation>
    <scope>NUCLEOTIDE SEQUENCE [LARGE SCALE GENOMIC DNA]</scope>
    <source>
        <strain evidence="2">CGMCC 1.16619</strain>
    </source>
</reference>
<evidence type="ECO:0000313" key="2">
    <source>
        <dbReference type="Proteomes" id="UP001596114"/>
    </source>
</evidence>
<protein>
    <submittedName>
        <fullName evidence="1">Helix-turn-helix transcriptional regulator</fullName>
    </submittedName>
</protein>
<dbReference type="Proteomes" id="UP001596114">
    <property type="component" value="Unassembled WGS sequence"/>
</dbReference>
<dbReference type="InterPro" id="IPR052931">
    <property type="entry name" value="Prophage_regulatory_activator"/>
</dbReference>
<evidence type="ECO:0000313" key="1">
    <source>
        <dbReference type="EMBL" id="MFC5525734.1"/>
    </source>
</evidence>
<proteinExistence type="predicted"/>
<dbReference type="InterPro" id="IPR010260">
    <property type="entry name" value="AlpA"/>
</dbReference>
<organism evidence="1 2">
    <name type="scientific">Rhodanobacter ginsengisoli</name>
    <dbReference type="NCBI Taxonomy" id="418646"/>
    <lineage>
        <taxon>Bacteria</taxon>
        <taxon>Pseudomonadati</taxon>
        <taxon>Pseudomonadota</taxon>
        <taxon>Gammaproteobacteria</taxon>
        <taxon>Lysobacterales</taxon>
        <taxon>Rhodanobacteraceae</taxon>
        <taxon>Rhodanobacter</taxon>
    </lineage>
</organism>
<dbReference type="Pfam" id="PF05930">
    <property type="entry name" value="Phage_AlpA"/>
    <property type="match status" value="1"/>
</dbReference>
<comment type="caution">
    <text evidence="1">The sequence shown here is derived from an EMBL/GenBank/DDBJ whole genome shotgun (WGS) entry which is preliminary data.</text>
</comment>
<keyword evidence="2" id="KW-1185">Reference proteome</keyword>
<dbReference type="Gene3D" id="1.10.238.160">
    <property type="match status" value="1"/>
</dbReference>
<gene>
    <name evidence="1" type="ORF">ACFPPA_08250</name>
</gene>
<name>A0ABW0QLA5_9GAMM</name>
<sequence>MNEDSHMLPAIIRLPEVLNAIGLSRPSVYRMMKAGTFPQQFKLGAAAVGWLRAEVEQWINERAQARAGSMPKQGLASLPEAA</sequence>